<dbReference type="EMBL" id="OZ034833">
    <property type="protein sequence ID" value="CAL1674731.1"/>
    <property type="molecule type" value="Genomic_DNA"/>
</dbReference>
<dbReference type="AlphaFoldDB" id="A0AAV2N561"/>
<protein>
    <recommendedName>
        <fullName evidence="5">Secreted protein</fullName>
    </recommendedName>
</protein>
<gene>
    <name evidence="3" type="ORF">LPLAT_LOCUS1288</name>
</gene>
<sequence length="169" mass="19112">MMILKKVTVILIVFIWARDSLAGCHRSRRSNNEYILHRCTATAELIRKHRNGEGVSSRKTENDSSSRLQLQQRDPEIFAATILTDASQSETPSGVYRRMTHMRRRGSGHARRITGKHLADTPLRTLNIDAPQGRPSVFKRKNPLPELAHDVSGRKIDSSPRVVIIKPVT</sequence>
<evidence type="ECO:0000256" key="2">
    <source>
        <dbReference type="SAM" id="SignalP"/>
    </source>
</evidence>
<accession>A0AAV2N561</accession>
<feature type="region of interest" description="Disordered" evidence="1">
    <location>
        <begin position="50"/>
        <end position="69"/>
    </location>
</feature>
<reference evidence="3" key="1">
    <citation type="submission" date="2024-04" db="EMBL/GenBank/DDBJ databases">
        <authorList>
            <consortium name="Molecular Ecology Group"/>
        </authorList>
    </citation>
    <scope>NUCLEOTIDE SEQUENCE</scope>
</reference>
<feature type="signal peptide" evidence="2">
    <location>
        <begin position="1"/>
        <end position="22"/>
    </location>
</feature>
<evidence type="ECO:0000313" key="3">
    <source>
        <dbReference type="EMBL" id="CAL1674731.1"/>
    </source>
</evidence>
<evidence type="ECO:0000313" key="4">
    <source>
        <dbReference type="Proteomes" id="UP001497644"/>
    </source>
</evidence>
<name>A0AAV2N561_9HYME</name>
<evidence type="ECO:0008006" key="5">
    <source>
        <dbReference type="Google" id="ProtNLM"/>
    </source>
</evidence>
<evidence type="ECO:0000256" key="1">
    <source>
        <dbReference type="SAM" id="MobiDB-lite"/>
    </source>
</evidence>
<organism evidence="3 4">
    <name type="scientific">Lasius platythorax</name>
    <dbReference type="NCBI Taxonomy" id="488582"/>
    <lineage>
        <taxon>Eukaryota</taxon>
        <taxon>Metazoa</taxon>
        <taxon>Ecdysozoa</taxon>
        <taxon>Arthropoda</taxon>
        <taxon>Hexapoda</taxon>
        <taxon>Insecta</taxon>
        <taxon>Pterygota</taxon>
        <taxon>Neoptera</taxon>
        <taxon>Endopterygota</taxon>
        <taxon>Hymenoptera</taxon>
        <taxon>Apocrita</taxon>
        <taxon>Aculeata</taxon>
        <taxon>Formicoidea</taxon>
        <taxon>Formicidae</taxon>
        <taxon>Formicinae</taxon>
        <taxon>Lasius</taxon>
        <taxon>Lasius</taxon>
    </lineage>
</organism>
<proteinExistence type="predicted"/>
<keyword evidence="4" id="KW-1185">Reference proteome</keyword>
<keyword evidence="2" id="KW-0732">Signal</keyword>
<dbReference type="Proteomes" id="UP001497644">
    <property type="component" value="Chromosome 10"/>
</dbReference>
<feature type="chain" id="PRO_5043774552" description="Secreted protein" evidence="2">
    <location>
        <begin position="23"/>
        <end position="169"/>
    </location>
</feature>